<feature type="compositionally biased region" description="Polar residues" evidence="1">
    <location>
        <begin position="901"/>
        <end position="912"/>
    </location>
</feature>
<dbReference type="GO" id="GO:0005634">
    <property type="term" value="C:nucleus"/>
    <property type="evidence" value="ECO:0007669"/>
    <property type="project" value="TreeGrafter"/>
</dbReference>
<dbReference type="GO" id="GO:0042565">
    <property type="term" value="C:RNA nuclear export complex"/>
    <property type="evidence" value="ECO:0007669"/>
    <property type="project" value="TreeGrafter"/>
</dbReference>
<dbReference type="InterPro" id="IPR045478">
    <property type="entry name" value="Exportin-5_C"/>
</dbReference>
<protein>
    <submittedName>
        <fullName evidence="4">Exportin-5</fullName>
    </submittedName>
</protein>
<dbReference type="EMBL" id="LNIX01000033">
    <property type="protein sequence ID" value="OXA40464.1"/>
    <property type="molecule type" value="Genomic_DNA"/>
</dbReference>
<accession>A0A226D6H3</accession>
<feature type="domain" description="Exportin-5 C-terminal" evidence="3">
    <location>
        <begin position="529"/>
        <end position="1073"/>
    </location>
</feature>
<evidence type="ECO:0000256" key="1">
    <source>
        <dbReference type="SAM" id="MobiDB-lite"/>
    </source>
</evidence>
<feature type="region of interest" description="Disordered" evidence="1">
    <location>
        <begin position="899"/>
        <end position="934"/>
    </location>
</feature>
<organism evidence="4 5">
    <name type="scientific">Folsomia candida</name>
    <name type="common">Springtail</name>
    <dbReference type="NCBI Taxonomy" id="158441"/>
    <lineage>
        <taxon>Eukaryota</taxon>
        <taxon>Metazoa</taxon>
        <taxon>Ecdysozoa</taxon>
        <taxon>Arthropoda</taxon>
        <taxon>Hexapoda</taxon>
        <taxon>Collembola</taxon>
        <taxon>Entomobryomorpha</taxon>
        <taxon>Isotomoidea</taxon>
        <taxon>Isotomidae</taxon>
        <taxon>Proisotominae</taxon>
        <taxon>Folsomia</taxon>
    </lineage>
</organism>
<dbReference type="InterPro" id="IPR011989">
    <property type="entry name" value="ARM-like"/>
</dbReference>
<comment type="caution">
    <text evidence="4">The sequence shown here is derived from an EMBL/GenBank/DDBJ whole genome shotgun (WGS) entry which is preliminary data.</text>
</comment>
<reference evidence="4 5" key="1">
    <citation type="submission" date="2015-12" db="EMBL/GenBank/DDBJ databases">
        <title>The genome of Folsomia candida.</title>
        <authorList>
            <person name="Faddeeva A."/>
            <person name="Derks M.F."/>
            <person name="Anvar Y."/>
            <person name="Smit S."/>
            <person name="Van Straalen N."/>
            <person name="Roelofs D."/>
        </authorList>
    </citation>
    <scope>NUCLEOTIDE SEQUENCE [LARGE SCALE GENOMIC DNA]</scope>
    <source>
        <strain evidence="4 5">VU population</strain>
        <tissue evidence="4">Whole body</tissue>
    </source>
</reference>
<evidence type="ECO:0000259" key="3">
    <source>
        <dbReference type="Pfam" id="PF19273"/>
    </source>
</evidence>
<dbReference type="OrthoDB" id="2215036at2759"/>
<dbReference type="GO" id="GO:0003723">
    <property type="term" value="F:RNA binding"/>
    <property type="evidence" value="ECO:0007669"/>
    <property type="project" value="TreeGrafter"/>
</dbReference>
<evidence type="ECO:0000259" key="2">
    <source>
        <dbReference type="Pfam" id="PF08389"/>
    </source>
</evidence>
<dbReference type="Pfam" id="PF08389">
    <property type="entry name" value="Xpo1"/>
    <property type="match status" value="1"/>
</dbReference>
<dbReference type="Proteomes" id="UP000198287">
    <property type="component" value="Unassembled WGS sequence"/>
</dbReference>
<evidence type="ECO:0000313" key="5">
    <source>
        <dbReference type="Proteomes" id="UP000198287"/>
    </source>
</evidence>
<name>A0A226D6H3_FOLCA</name>
<proteinExistence type="predicted"/>
<gene>
    <name evidence="4" type="ORF">Fcan01_24722</name>
</gene>
<dbReference type="InterPro" id="IPR016024">
    <property type="entry name" value="ARM-type_fold"/>
</dbReference>
<dbReference type="Pfam" id="PF19273">
    <property type="entry name" value="Exportin-5"/>
    <property type="match status" value="1"/>
</dbReference>
<sequence>MQSVANNLAYSVQVAVAPNSMPEARLQASKFCNDYIQSTPPTELCDVGFILTSHSDPAVIRTGMQLLEQVTKYSWQLIVEREQVKEKLFVLMQSGMTAGSDRCPPFLQESLARVIVEIAKREWPQLWPNLFPRLFEIANSSDLALLVLRRMVEDVATLQNVDCLERRRELSQSLTAIASEVINNFFRVLIESVKQYHATAAEVHQRRAKVCLGCLLPYIEWTNPSTFAKDNMIPTLFALFSDFYFQMNAAECILQLVERKPMRKEDRFEIPNICLADESFLHFVQGTTTAQPNNCDFLRKLGDILTTLAPNAIPGKVKVANFLQGCEKLAMREEAVAVLGTTTAINHFLKAIEKDPNSSQADFSSEVNIFLIKLLGLILHKFVTAPPKSLEREEMNRLKNEFATLLRLVGHRVPTLYNEVNGWLRNSLNSPTSIQNFQWEALTLVVDAVASSVSEEDSAMIKVGLMDLETCHSKFNSEPSLELKSLILSLVSALFVFLFLAKKRGEFSEAHHRMMVSICDSMFKCFHYEDSGTGNTREIRRHSSALLIKLATKYPDVMVLAFDFIHSSASTVAPKLSTMEYNNVLESLMLISNVWNDIAKQSAFLGSLFNASEWQQISAIVDTPQSFVTIFPEAIFLEKRSLMLRNLHSVFSSLRRVKKITKSGFSAALNGSKSNGDNVTSNNGGIDTDLALHPAYDHVCPLLPIVLKLVKTLHSLLENPELRYVQDLSEGERITVIGLHMIDHASIVADQEKDKSHKENIKTFVLSLQELAYGILGESCQAFGSRFYTIPQLSDAYLSFGGFNSHLMNDFRLRNLIRNVFKPFLISCPPAQAPTVVIPFAQKFFPFMVERLVTRWNVIENAKCVDADGEEEKEVLENSSLRLLTKEYVELLGRVMEKHSGNANSPTMTESSGPIVDIDMDDDVDKQGSGGGQSSELGEVGALLLSDPTCFMAIVSCIVSCICWDDSGACLRAARSILQIWEKITVQSEVVKGTFANILRAVCLWEESEANMDLLLRILDVCFRTNYNVDAHFIQMLKDWGAPDGEIQKLIVLYQTPKTEKRRKEVWRKLVQQNPALERNKSPKSQWLKGLPQLKTNSENRDKLGRQRSPEIDLTECFSLIHST</sequence>
<dbReference type="GO" id="GO:0006611">
    <property type="term" value="P:protein export from nucleus"/>
    <property type="evidence" value="ECO:0007669"/>
    <property type="project" value="InterPro"/>
</dbReference>
<dbReference type="GO" id="GO:0006405">
    <property type="term" value="P:RNA export from nucleus"/>
    <property type="evidence" value="ECO:0007669"/>
    <property type="project" value="TreeGrafter"/>
</dbReference>
<dbReference type="AlphaFoldDB" id="A0A226D6H3"/>
<dbReference type="GO" id="GO:0005049">
    <property type="term" value="F:nuclear export signal receptor activity"/>
    <property type="evidence" value="ECO:0007669"/>
    <property type="project" value="InterPro"/>
</dbReference>
<dbReference type="Gene3D" id="1.25.10.10">
    <property type="entry name" value="Leucine-rich Repeat Variant"/>
    <property type="match status" value="2"/>
</dbReference>
<dbReference type="PANTHER" id="PTHR11223:SF3">
    <property type="entry name" value="EXPORTIN-5"/>
    <property type="match status" value="1"/>
</dbReference>
<evidence type="ECO:0000313" key="4">
    <source>
        <dbReference type="EMBL" id="OXA40464.1"/>
    </source>
</evidence>
<dbReference type="InterPro" id="IPR013598">
    <property type="entry name" value="Exportin-1/Importin-b-like"/>
</dbReference>
<dbReference type="SUPFAM" id="SSF48371">
    <property type="entry name" value="ARM repeat"/>
    <property type="match status" value="1"/>
</dbReference>
<dbReference type="InterPro" id="IPR045065">
    <property type="entry name" value="XPO1/5"/>
</dbReference>
<dbReference type="PANTHER" id="PTHR11223">
    <property type="entry name" value="EXPORTIN 1/5"/>
    <property type="match status" value="1"/>
</dbReference>
<feature type="domain" description="Exportin-1/Importin-beta-like" evidence="2">
    <location>
        <begin position="104"/>
        <end position="253"/>
    </location>
</feature>
<keyword evidence="5" id="KW-1185">Reference proteome</keyword>
<dbReference type="GO" id="GO:0005737">
    <property type="term" value="C:cytoplasm"/>
    <property type="evidence" value="ECO:0007669"/>
    <property type="project" value="TreeGrafter"/>
</dbReference>
<dbReference type="OMA" id="HAQIPFI"/>
<dbReference type="STRING" id="158441.A0A226D6H3"/>